<dbReference type="InterPro" id="IPR036869">
    <property type="entry name" value="J_dom_sf"/>
</dbReference>
<gene>
    <name evidence="2" type="ORF">D8674_006663</name>
</gene>
<sequence length="182" mass="20276">MKVITKFVHKLIPDETMHGLALLPLTPPHTFCFFNLSPPSASSSSSSSSSSSRSLLFLQTRPESSKPIFRHASKPVTSFLNLKPKRGRFVTVLRASRSESPYQVLGVSPSATDVEIKRAYRKLALKYHPDVNKEANAQEKFMRIKHAYNTLLSSKSRGNTTLISDLTIPIPLLKEPGQEVSR</sequence>
<organism evidence="2 3">
    <name type="scientific">Pyrus ussuriensis x Pyrus communis</name>
    <dbReference type="NCBI Taxonomy" id="2448454"/>
    <lineage>
        <taxon>Eukaryota</taxon>
        <taxon>Viridiplantae</taxon>
        <taxon>Streptophyta</taxon>
        <taxon>Embryophyta</taxon>
        <taxon>Tracheophyta</taxon>
        <taxon>Spermatophyta</taxon>
        <taxon>Magnoliopsida</taxon>
        <taxon>eudicotyledons</taxon>
        <taxon>Gunneridae</taxon>
        <taxon>Pentapetalae</taxon>
        <taxon>rosids</taxon>
        <taxon>fabids</taxon>
        <taxon>Rosales</taxon>
        <taxon>Rosaceae</taxon>
        <taxon>Amygdaloideae</taxon>
        <taxon>Maleae</taxon>
        <taxon>Pyrus</taxon>
    </lineage>
</organism>
<dbReference type="PRINTS" id="PR00625">
    <property type="entry name" value="JDOMAIN"/>
</dbReference>
<evidence type="ECO:0000259" key="1">
    <source>
        <dbReference type="PROSITE" id="PS50076"/>
    </source>
</evidence>
<proteinExistence type="predicted"/>
<evidence type="ECO:0000313" key="2">
    <source>
        <dbReference type="EMBL" id="KAB2606946.1"/>
    </source>
</evidence>
<dbReference type="PROSITE" id="PS50076">
    <property type="entry name" value="DNAJ_2"/>
    <property type="match status" value="1"/>
</dbReference>
<dbReference type="PANTHER" id="PTHR43096:SF61">
    <property type="entry name" value="CHAPERONE DNAJ-DOMAIN SUPERFAMILY PROTEIN"/>
    <property type="match status" value="1"/>
</dbReference>
<feature type="domain" description="J" evidence="1">
    <location>
        <begin position="100"/>
        <end position="164"/>
    </location>
</feature>
<protein>
    <submittedName>
        <fullName evidence="2">DnaJ subfamily A member 3</fullName>
    </submittedName>
</protein>
<dbReference type="AlphaFoldDB" id="A0A5N5FUX5"/>
<dbReference type="Gene3D" id="1.10.287.110">
    <property type="entry name" value="DnaJ domain"/>
    <property type="match status" value="1"/>
</dbReference>
<dbReference type="PANTHER" id="PTHR43096">
    <property type="entry name" value="DNAJ HOMOLOG 1, MITOCHONDRIAL-RELATED"/>
    <property type="match status" value="1"/>
</dbReference>
<dbReference type="InterPro" id="IPR001623">
    <property type="entry name" value="DnaJ_domain"/>
</dbReference>
<dbReference type="CDD" id="cd06257">
    <property type="entry name" value="DnaJ"/>
    <property type="match status" value="1"/>
</dbReference>
<reference evidence="2 3" key="1">
    <citation type="submission" date="2019-09" db="EMBL/GenBank/DDBJ databases">
        <authorList>
            <person name="Ou C."/>
        </authorList>
    </citation>
    <scope>NUCLEOTIDE SEQUENCE [LARGE SCALE GENOMIC DNA]</scope>
    <source>
        <strain evidence="2">S2</strain>
        <tissue evidence="2">Leaf</tissue>
    </source>
</reference>
<dbReference type="SMART" id="SM00271">
    <property type="entry name" value="DnaJ"/>
    <property type="match status" value="1"/>
</dbReference>
<evidence type="ECO:0000313" key="3">
    <source>
        <dbReference type="Proteomes" id="UP000327157"/>
    </source>
</evidence>
<reference evidence="2 3" key="3">
    <citation type="submission" date="2019-11" db="EMBL/GenBank/DDBJ databases">
        <title>A de novo genome assembly of a pear dwarfing rootstock.</title>
        <authorList>
            <person name="Wang F."/>
            <person name="Wang J."/>
            <person name="Li S."/>
            <person name="Zhang Y."/>
            <person name="Fang M."/>
            <person name="Ma L."/>
            <person name="Zhao Y."/>
            <person name="Jiang S."/>
        </authorList>
    </citation>
    <scope>NUCLEOTIDE SEQUENCE [LARGE SCALE GENOMIC DNA]</scope>
    <source>
        <strain evidence="2">S2</strain>
        <tissue evidence="2">Leaf</tissue>
    </source>
</reference>
<dbReference type="GO" id="GO:0005737">
    <property type="term" value="C:cytoplasm"/>
    <property type="evidence" value="ECO:0007669"/>
    <property type="project" value="TreeGrafter"/>
</dbReference>
<dbReference type="OrthoDB" id="10250354at2759"/>
<dbReference type="Proteomes" id="UP000327157">
    <property type="component" value="Chromosome 11"/>
</dbReference>
<keyword evidence="3" id="KW-1185">Reference proteome</keyword>
<dbReference type="Pfam" id="PF00226">
    <property type="entry name" value="DnaJ"/>
    <property type="match status" value="1"/>
</dbReference>
<dbReference type="EMBL" id="SMOL01000559">
    <property type="protein sequence ID" value="KAB2606946.1"/>
    <property type="molecule type" value="Genomic_DNA"/>
</dbReference>
<dbReference type="GO" id="GO:0042026">
    <property type="term" value="P:protein refolding"/>
    <property type="evidence" value="ECO:0007669"/>
    <property type="project" value="TreeGrafter"/>
</dbReference>
<reference evidence="3" key="2">
    <citation type="submission" date="2019-10" db="EMBL/GenBank/DDBJ databases">
        <title>A de novo genome assembly of a pear dwarfing rootstock.</title>
        <authorList>
            <person name="Wang F."/>
            <person name="Wang J."/>
            <person name="Li S."/>
            <person name="Zhang Y."/>
            <person name="Fang M."/>
            <person name="Ma L."/>
            <person name="Zhao Y."/>
            <person name="Jiang S."/>
        </authorList>
    </citation>
    <scope>NUCLEOTIDE SEQUENCE [LARGE SCALE GENOMIC DNA]</scope>
</reference>
<dbReference type="GO" id="GO:0051082">
    <property type="term" value="F:unfolded protein binding"/>
    <property type="evidence" value="ECO:0007669"/>
    <property type="project" value="TreeGrafter"/>
</dbReference>
<name>A0A5N5FUX5_9ROSA</name>
<dbReference type="SUPFAM" id="SSF46565">
    <property type="entry name" value="Chaperone J-domain"/>
    <property type="match status" value="1"/>
</dbReference>
<accession>A0A5N5FUX5</accession>
<comment type="caution">
    <text evidence="2">The sequence shown here is derived from an EMBL/GenBank/DDBJ whole genome shotgun (WGS) entry which is preliminary data.</text>
</comment>